<protein>
    <submittedName>
        <fullName evidence="4">MTH1187 family thiamine-binding protein</fullName>
    </submittedName>
</protein>
<evidence type="ECO:0000256" key="2">
    <source>
        <dbReference type="SAM" id="MobiDB-lite"/>
    </source>
</evidence>
<reference evidence="4 5" key="1">
    <citation type="submission" date="2019-07" db="EMBL/GenBank/DDBJ databases">
        <title>Insights of Desulfuromonas acetexigens electromicrobiology.</title>
        <authorList>
            <person name="Katuri K."/>
            <person name="Sapireddy V."/>
            <person name="Shaw D.R."/>
            <person name="Saikaly P."/>
        </authorList>
    </citation>
    <scope>NUCLEOTIDE SEQUENCE [LARGE SCALE GENOMIC DNA]</scope>
    <source>
        <strain evidence="4 5">2873</strain>
    </source>
</reference>
<dbReference type="GO" id="GO:0005829">
    <property type="term" value="C:cytosol"/>
    <property type="evidence" value="ECO:0007669"/>
    <property type="project" value="TreeGrafter"/>
</dbReference>
<evidence type="ECO:0000313" key="5">
    <source>
        <dbReference type="Proteomes" id="UP000317155"/>
    </source>
</evidence>
<dbReference type="Proteomes" id="UP000317155">
    <property type="component" value="Unassembled WGS sequence"/>
</dbReference>
<dbReference type="EMBL" id="VJVV01000001">
    <property type="protein sequence ID" value="TRO83851.1"/>
    <property type="molecule type" value="Genomic_DNA"/>
</dbReference>
<dbReference type="PANTHER" id="PTHR33777">
    <property type="entry name" value="UPF0045 PROTEIN ECM15"/>
    <property type="match status" value="1"/>
</dbReference>
<proteinExistence type="inferred from homology"/>
<name>A0A550JKV0_9BACT</name>
<dbReference type="InterPro" id="IPR029756">
    <property type="entry name" value="MTH1187/YkoF-like"/>
</dbReference>
<dbReference type="InterPro" id="IPR051614">
    <property type="entry name" value="UPF0045_domain"/>
</dbReference>
<sequence length="102" mass="11018">MAVVEVSVTPLGTAGAGVSEFVAGCLRLVEKSGLNYQLTPMGTIIEGDLDKIFLLLRQMHESPFAAGAGRVSTLIKIDDRRDREEHSMAKKMRSVTGKLKGD</sequence>
<keyword evidence="5" id="KW-1185">Reference proteome</keyword>
<accession>A0A550JKV0</accession>
<comment type="caution">
    <text evidence="4">The sequence shown here is derived from an EMBL/GenBank/DDBJ whole genome shotgun (WGS) entry which is preliminary data.</text>
</comment>
<dbReference type="InterPro" id="IPR002767">
    <property type="entry name" value="Thiamine_BP"/>
</dbReference>
<feature type="domain" description="Thiamine-binding protein" evidence="3">
    <location>
        <begin position="4"/>
        <end position="95"/>
    </location>
</feature>
<dbReference type="SUPFAM" id="SSF89957">
    <property type="entry name" value="MTH1187/YkoF-like"/>
    <property type="match status" value="1"/>
</dbReference>
<evidence type="ECO:0000313" key="4">
    <source>
        <dbReference type="EMBL" id="TRO83851.1"/>
    </source>
</evidence>
<dbReference type="Pfam" id="PF01910">
    <property type="entry name" value="Thiamine_BP"/>
    <property type="match status" value="1"/>
</dbReference>
<evidence type="ECO:0000259" key="3">
    <source>
        <dbReference type="Pfam" id="PF01910"/>
    </source>
</evidence>
<comment type="similarity">
    <text evidence="1">Belongs to the UPF0045 family.</text>
</comment>
<dbReference type="AlphaFoldDB" id="A0A550JKV0"/>
<organism evidence="4 5">
    <name type="scientific">Trichloromonas acetexigens</name>
    <dbReference type="NCBI Taxonomy" id="38815"/>
    <lineage>
        <taxon>Bacteria</taxon>
        <taxon>Pseudomonadati</taxon>
        <taxon>Thermodesulfobacteriota</taxon>
        <taxon>Desulfuromonadia</taxon>
        <taxon>Desulfuromonadales</taxon>
        <taxon>Trichloromonadaceae</taxon>
        <taxon>Trichloromonas</taxon>
    </lineage>
</organism>
<dbReference type="Gene3D" id="3.30.70.930">
    <property type="match status" value="1"/>
</dbReference>
<dbReference type="OrthoDB" id="9793516at2"/>
<evidence type="ECO:0000256" key="1">
    <source>
        <dbReference type="ARBA" id="ARBA00010272"/>
    </source>
</evidence>
<feature type="region of interest" description="Disordered" evidence="2">
    <location>
        <begin position="81"/>
        <end position="102"/>
    </location>
</feature>
<dbReference type="PANTHER" id="PTHR33777:SF1">
    <property type="entry name" value="UPF0045 PROTEIN ECM15"/>
    <property type="match status" value="1"/>
</dbReference>
<dbReference type="RefSeq" id="WP_092052650.1">
    <property type="nucleotide sequence ID" value="NZ_FOJJ01000001.1"/>
</dbReference>
<gene>
    <name evidence="4" type="ORF">FL622_01325</name>
</gene>
<dbReference type="NCBIfam" id="TIGR00106">
    <property type="entry name" value="MTH1187 family thiamine-binding protein"/>
    <property type="match status" value="1"/>
</dbReference>